<evidence type="ECO:0000313" key="2">
    <source>
        <dbReference type="Proteomes" id="UP000292209"/>
    </source>
</evidence>
<evidence type="ECO:0008006" key="3">
    <source>
        <dbReference type="Google" id="ProtNLM"/>
    </source>
</evidence>
<dbReference type="SUPFAM" id="SSF52833">
    <property type="entry name" value="Thioredoxin-like"/>
    <property type="match status" value="1"/>
</dbReference>
<evidence type="ECO:0000313" key="1">
    <source>
        <dbReference type="EMBL" id="RZS95835.1"/>
    </source>
</evidence>
<gene>
    <name evidence="1" type="ORF">BC751_1383</name>
</gene>
<proteinExistence type="predicted"/>
<accession>A0A4Q7P744</accession>
<comment type="caution">
    <text evidence="1">The sequence shown here is derived from an EMBL/GenBank/DDBJ whole genome shotgun (WGS) entry which is preliminary data.</text>
</comment>
<organism evidence="1 2">
    <name type="scientific">Cecembia calidifontis</name>
    <dbReference type="NCBI Taxonomy" id="1187080"/>
    <lineage>
        <taxon>Bacteria</taxon>
        <taxon>Pseudomonadati</taxon>
        <taxon>Bacteroidota</taxon>
        <taxon>Cytophagia</taxon>
        <taxon>Cytophagales</taxon>
        <taxon>Cyclobacteriaceae</taxon>
        <taxon>Cecembia</taxon>
    </lineage>
</organism>
<dbReference type="InterPro" id="IPR036249">
    <property type="entry name" value="Thioredoxin-like_sf"/>
</dbReference>
<dbReference type="Proteomes" id="UP000292209">
    <property type="component" value="Unassembled WGS sequence"/>
</dbReference>
<name>A0A4Q7P744_9BACT</name>
<protein>
    <recommendedName>
        <fullName evidence="3">Thioredoxin-like protein</fullName>
    </recommendedName>
</protein>
<dbReference type="EMBL" id="SGXG01000001">
    <property type="protein sequence ID" value="RZS95835.1"/>
    <property type="molecule type" value="Genomic_DNA"/>
</dbReference>
<keyword evidence="2" id="KW-1185">Reference proteome</keyword>
<dbReference type="AlphaFoldDB" id="A0A4Q7P744"/>
<reference evidence="1 2" key="1">
    <citation type="submission" date="2019-02" db="EMBL/GenBank/DDBJ databases">
        <title>Genomic Encyclopedia of Archaeal and Bacterial Type Strains, Phase II (KMG-II): from individual species to whole genera.</title>
        <authorList>
            <person name="Goeker M."/>
        </authorList>
    </citation>
    <scope>NUCLEOTIDE SEQUENCE [LARGE SCALE GENOMIC DNA]</scope>
    <source>
        <strain evidence="1 2">DSM 21411</strain>
    </source>
</reference>
<sequence length="86" mass="10045">MAVAAQANQEEIIQALDDWYLPERKEYETFAAKYPMNGELKAQESCIKDMLNWCELENISYTPTIFINGYELPKAYSIEDLKYILI</sequence>